<protein>
    <submittedName>
        <fullName evidence="1">Uncharacterized protein</fullName>
    </submittedName>
</protein>
<gene>
    <name evidence="1" type="ORF">EIP75_22125</name>
</gene>
<keyword evidence="2" id="KW-1185">Reference proteome</keyword>
<reference evidence="1 2" key="1">
    <citation type="submission" date="2018-12" db="EMBL/GenBank/DDBJ databases">
        <title>The whole draft genome of Aquabacterium sp. SJQ9.</title>
        <authorList>
            <person name="Sun L."/>
            <person name="Gao X."/>
            <person name="Chen W."/>
            <person name="Huang K."/>
        </authorList>
    </citation>
    <scope>NUCLEOTIDE SEQUENCE [LARGE SCALE GENOMIC DNA]</scope>
    <source>
        <strain evidence="1 2">SJQ9</strain>
    </source>
</reference>
<dbReference type="AlphaFoldDB" id="A0A426V2L0"/>
<evidence type="ECO:0000313" key="2">
    <source>
        <dbReference type="Proteomes" id="UP000269265"/>
    </source>
</evidence>
<comment type="caution">
    <text evidence="1">The sequence shown here is derived from an EMBL/GenBank/DDBJ whole genome shotgun (WGS) entry which is preliminary data.</text>
</comment>
<organism evidence="1 2">
    <name type="scientific">Aquabacterium soli</name>
    <dbReference type="NCBI Taxonomy" id="2493092"/>
    <lineage>
        <taxon>Bacteria</taxon>
        <taxon>Pseudomonadati</taxon>
        <taxon>Pseudomonadota</taxon>
        <taxon>Betaproteobacteria</taxon>
        <taxon>Burkholderiales</taxon>
        <taxon>Aquabacterium</taxon>
    </lineage>
</organism>
<dbReference type="Proteomes" id="UP000269265">
    <property type="component" value="Unassembled WGS sequence"/>
</dbReference>
<name>A0A426V2L0_9BURK</name>
<proteinExistence type="predicted"/>
<dbReference type="OrthoDB" id="9873150at2"/>
<dbReference type="RefSeq" id="WP_125245373.1">
    <property type="nucleotide sequence ID" value="NZ_RSED01000028.1"/>
</dbReference>
<accession>A0A426V2L0</accession>
<sequence length="139" mass="15563">MLTFSTHKLRDLFLAAGVQPTQSLLDLALPEVLLGALRVYYTRSMGPAFKAPPPAGAERDAVWYIDERRLTVLVGRLSCPLAELTYEAAEDALDDIYEMVDEPERRLLLIAFMQAVEFGTELTRDELRELRAYAVAAGM</sequence>
<dbReference type="EMBL" id="RSED01000028">
    <property type="protein sequence ID" value="RRS01092.1"/>
    <property type="molecule type" value="Genomic_DNA"/>
</dbReference>
<evidence type="ECO:0000313" key="1">
    <source>
        <dbReference type="EMBL" id="RRS01092.1"/>
    </source>
</evidence>